<evidence type="ECO:0000313" key="4">
    <source>
        <dbReference type="Proteomes" id="UP000828390"/>
    </source>
</evidence>
<feature type="region of interest" description="Disordered" evidence="1">
    <location>
        <begin position="1"/>
        <end position="29"/>
    </location>
</feature>
<dbReference type="PANTHER" id="PTHR23282">
    <property type="entry name" value="APICAL ENDOSOMAL GLYCOPROTEIN PRECURSOR"/>
    <property type="match status" value="1"/>
</dbReference>
<dbReference type="EMBL" id="JAIWYP010000001">
    <property type="protein sequence ID" value="KAH3887688.1"/>
    <property type="molecule type" value="Genomic_DNA"/>
</dbReference>
<dbReference type="InterPro" id="IPR051560">
    <property type="entry name" value="MAM_domain-containing"/>
</dbReference>
<gene>
    <name evidence="3" type="ORF">DPMN_011706</name>
</gene>
<sequence>MCTWTQDRSDNFDWTRAQSPTGTQVTGPIVDHTLGTSKHLLSLQSNEPLSVKTRLEEMSPKIILVRDKSGPGRCLIFTST</sequence>
<feature type="compositionally biased region" description="Polar residues" evidence="1">
    <location>
        <begin position="16"/>
        <end position="26"/>
    </location>
</feature>
<protein>
    <recommendedName>
        <fullName evidence="2">MAM domain-containing protein</fullName>
    </recommendedName>
</protein>
<evidence type="ECO:0000256" key="1">
    <source>
        <dbReference type="SAM" id="MobiDB-lite"/>
    </source>
</evidence>
<dbReference type="AlphaFoldDB" id="A0A9D4N128"/>
<evidence type="ECO:0000313" key="3">
    <source>
        <dbReference type="EMBL" id="KAH3887688.1"/>
    </source>
</evidence>
<organism evidence="3 4">
    <name type="scientific">Dreissena polymorpha</name>
    <name type="common">Zebra mussel</name>
    <name type="synonym">Mytilus polymorpha</name>
    <dbReference type="NCBI Taxonomy" id="45954"/>
    <lineage>
        <taxon>Eukaryota</taxon>
        <taxon>Metazoa</taxon>
        <taxon>Spiralia</taxon>
        <taxon>Lophotrochozoa</taxon>
        <taxon>Mollusca</taxon>
        <taxon>Bivalvia</taxon>
        <taxon>Autobranchia</taxon>
        <taxon>Heteroconchia</taxon>
        <taxon>Euheterodonta</taxon>
        <taxon>Imparidentia</taxon>
        <taxon>Neoheterodontei</taxon>
        <taxon>Myida</taxon>
        <taxon>Dreissenoidea</taxon>
        <taxon>Dreissenidae</taxon>
        <taxon>Dreissena</taxon>
    </lineage>
</organism>
<keyword evidence="4" id="KW-1185">Reference proteome</keyword>
<reference evidence="3" key="1">
    <citation type="journal article" date="2019" name="bioRxiv">
        <title>The Genome of the Zebra Mussel, Dreissena polymorpha: A Resource for Invasive Species Research.</title>
        <authorList>
            <person name="McCartney M.A."/>
            <person name="Auch B."/>
            <person name="Kono T."/>
            <person name="Mallez S."/>
            <person name="Zhang Y."/>
            <person name="Obille A."/>
            <person name="Becker A."/>
            <person name="Abrahante J.E."/>
            <person name="Garbe J."/>
            <person name="Badalamenti J.P."/>
            <person name="Herman A."/>
            <person name="Mangelson H."/>
            <person name="Liachko I."/>
            <person name="Sullivan S."/>
            <person name="Sone E.D."/>
            <person name="Koren S."/>
            <person name="Silverstein K.A.T."/>
            <person name="Beckman K.B."/>
            <person name="Gohl D.M."/>
        </authorList>
    </citation>
    <scope>NUCLEOTIDE SEQUENCE</scope>
    <source>
        <strain evidence="3">Duluth1</strain>
        <tissue evidence="3">Whole animal</tissue>
    </source>
</reference>
<dbReference type="InterPro" id="IPR013320">
    <property type="entry name" value="ConA-like_dom_sf"/>
</dbReference>
<dbReference type="Proteomes" id="UP000828390">
    <property type="component" value="Unassembled WGS sequence"/>
</dbReference>
<accession>A0A9D4N128</accession>
<comment type="caution">
    <text evidence="3">The sequence shown here is derived from an EMBL/GenBank/DDBJ whole genome shotgun (WGS) entry which is preliminary data.</text>
</comment>
<evidence type="ECO:0000259" key="2">
    <source>
        <dbReference type="PROSITE" id="PS50060"/>
    </source>
</evidence>
<proteinExistence type="predicted"/>
<dbReference type="PANTHER" id="PTHR23282:SF101">
    <property type="entry name" value="MAM DOMAIN-CONTAINING PROTEIN"/>
    <property type="match status" value="1"/>
</dbReference>
<dbReference type="InterPro" id="IPR000998">
    <property type="entry name" value="MAM_dom"/>
</dbReference>
<reference evidence="3" key="2">
    <citation type="submission" date="2020-11" db="EMBL/GenBank/DDBJ databases">
        <authorList>
            <person name="McCartney M.A."/>
            <person name="Auch B."/>
            <person name="Kono T."/>
            <person name="Mallez S."/>
            <person name="Becker A."/>
            <person name="Gohl D.M."/>
            <person name="Silverstein K.A.T."/>
            <person name="Koren S."/>
            <person name="Bechman K.B."/>
            <person name="Herman A."/>
            <person name="Abrahante J.E."/>
            <person name="Garbe J."/>
        </authorList>
    </citation>
    <scope>NUCLEOTIDE SEQUENCE</scope>
    <source>
        <strain evidence="3">Duluth1</strain>
        <tissue evidence="3">Whole animal</tissue>
    </source>
</reference>
<dbReference type="GO" id="GO:0016020">
    <property type="term" value="C:membrane"/>
    <property type="evidence" value="ECO:0007669"/>
    <property type="project" value="InterPro"/>
</dbReference>
<dbReference type="SUPFAM" id="SSF49899">
    <property type="entry name" value="Concanavalin A-like lectins/glucanases"/>
    <property type="match status" value="1"/>
</dbReference>
<feature type="domain" description="MAM" evidence="2">
    <location>
        <begin position="1"/>
        <end position="80"/>
    </location>
</feature>
<dbReference type="Pfam" id="PF00629">
    <property type="entry name" value="MAM"/>
    <property type="match status" value="1"/>
</dbReference>
<dbReference type="Gene3D" id="2.60.120.200">
    <property type="match status" value="1"/>
</dbReference>
<dbReference type="PROSITE" id="PS50060">
    <property type="entry name" value="MAM_2"/>
    <property type="match status" value="1"/>
</dbReference>
<name>A0A9D4N128_DREPO</name>